<protein>
    <recommendedName>
        <fullName evidence="9">Beta sliding clamp</fullName>
    </recommendedName>
</protein>
<organism evidence="13 14">
    <name type="scientific">Candidatus Uhrbacteria bacterium GW2011_GWD2_52_7</name>
    <dbReference type="NCBI Taxonomy" id="1618989"/>
    <lineage>
        <taxon>Bacteria</taxon>
        <taxon>Candidatus Uhriibacteriota</taxon>
    </lineage>
</organism>
<dbReference type="PANTHER" id="PTHR30478">
    <property type="entry name" value="DNA POLYMERASE III SUBUNIT BETA"/>
    <property type="match status" value="1"/>
</dbReference>
<evidence type="ECO:0000256" key="1">
    <source>
        <dbReference type="ARBA" id="ARBA00004496"/>
    </source>
</evidence>
<dbReference type="Pfam" id="PF02767">
    <property type="entry name" value="DNA_pol3_beta_2"/>
    <property type="match status" value="1"/>
</dbReference>
<dbReference type="Pfam" id="PF02768">
    <property type="entry name" value="DNA_pol3_beta_3"/>
    <property type="match status" value="1"/>
</dbReference>
<evidence type="ECO:0000259" key="12">
    <source>
        <dbReference type="Pfam" id="PF02768"/>
    </source>
</evidence>
<evidence type="ECO:0000259" key="11">
    <source>
        <dbReference type="Pfam" id="PF02767"/>
    </source>
</evidence>
<proteinExistence type="inferred from homology"/>
<keyword evidence="7 9" id="KW-0239">DNA-directed DNA polymerase</keyword>
<dbReference type="Proteomes" id="UP000034846">
    <property type="component" value="Unassembled WGS sequence"/>
</dbReference>
<dbReference type="Pfam" id="PF00712">
    <property type="entry name" value="DNA_pol3_beta"/>
    <property type="match status" value="1"/>
</dbReference>
<gene>
    <name evidence="13" type="ORF">UY72_C0058G0012</name>
</gene>
<evidence type="ECO:0000256" key="7">
    <source>
        <dbReference type="ARBA" id="ARBA00022932"/>
    </source>
</evidence>
<name>A0A0G1XDG0_9BACT</name>
<dbReference type="GO" id="GO:0005737">
    <property type="term" value="C:cytoplasm"/>
    <property type="evidence" value="ECO:0007669"/>
    <property type="project" value="UniProtKB-SubCell"/>
</dbReference>
<dbReference type="SUPFAM" id="SSF55979">
    <property type="entry name" value="DNA clamp"/>
    <property type="match status" value="3"/>
</dbReference>
<evidence type="ECO:0000259" key="10">
    <source>
        <dbReference type="Pfam" id="PF00712"/>
    </source>
</evidence>
<keyword evidence="8" id="KW-0238">DNA-binding</keyword>
<dbReference type="PIRSF" id="PIRSF000804">
    <property type="entry name" value="DNA_pol_III_b"/>
    <property type="match status" value="1"/>
</dbReference>
<evidence type="ECO:0000313" key="14">
    <source>
        <dbReference type="Proteomes" id="UP000034846"/>
    </source>
</evidence>
<accession>A0A0G1XDG0</accession>
<dbReference type="Gene3D" id="3.10.150.10">
    <property type="entry name" value="DNA Polymerase III, subunit A, domain 2"/>
    <property type="match status" value="1"/>
</dbReference>
<keyword evidence="5 9" id="KW-0548">Nucleotidyltransferase</keyword>
<evidence type="ECO:0000256" key="4">
    <source>
        <dbReference type="ARBA" id="ARBA00022679"/>
    </source>
</evidence>
<dbReference type="InterPro" id="IPR022635">
    <property type="entry name" value="DNA_polIII_beta_C"/>
</dbReference>
<comment type="similarity">
    <text evidence="2 9">Belongs to the beta sliding clamp family.</text>
</comment>
<dbReference type="InterPro" id="IPR046938">
    <property type="entry name" value="DNA_clamp_sf"/>
</dbReference>
<evidence type="ECO:0000256" key="2">
    <source>
        <dbReference type="ARBA" id="ARBA00010752"/>
    </source>
</evidence>
<dbReference type="SMART" id="SM00480">
    <property type="entry name" value="POL3Bc"/>
    <property type="match status" value="1"/>
</dbReference>
<feature type="domain" description="DNA polymerase III beta sliding clamp N-terminal" evidence="10">
    <location>
        <begin position="1"/>
        <end position="118"/>
    </location>
</feature>
<dbReference type="GO" id="GO:0008408">
    <property type="term" value="F:3'-5' exonuclease activity"/>
    <property type="evidence" value="ECO:0007669"/>
    <property type="project" value="InterPro"/>
</dbReference>
<dbReference type="GO" id="GO:0003677">
    <property type="term" value="F:DNA binding"/>
    <property type="evidence" value="ECO:0007669"/>
    <property type="project" value="UniProtKB-UniRule"/>
</dbReference>
<evidence type="ECO:0000256" key="8">
    <source>
        <dbReference type="ARBA" id="ARBA00023125"/>
    </source>
</evidence>
<evidence type="ECO:0000256" key="9">
    <source>
        <dbReference type="PIRNR" id="PIRNR000804"/>
    </source>
</evidence>
<evidence type="ECO:0000256" key="3">
    <source>
        <dbReference type="ARBA" id="ARBA00022490"/>
    </source>
</evidence>
<keyword evidence="3 9" id="KW-0963">Cytoplasm</keyword>
<dbReference type="PANTHER" id="PTHR30478:SF0">
    <property type="entry name" value="BETA SLIDING CLAMP"/>
    <property type="match status" value="1"/>
</dbReference>
<evidence type="ECO:0000256" key="5">
    <source>
        <dbReference type="ARBA" id="ARBA00022695"/>
    </source>
</evidence>
<sequence>MKLSCTRENLFQGLAITSHISGKNTNLPILNNVLLRADIAGLKLTSTNLEITITCTVRGKVEQQGEYTVPSKLFADFVSLLPNERVDLDLLDKSLAVVCEKTKTKINGIPANEFPLVPPVTGGVAFKIPVSELDRALGQVLFAVATNEARQALTGVSMHFDGVNKQLVLAATDSYRLAERTIPLSVQAEGERRVIVPARTLGELRRIFSVLRDSVEVPEDLEVELTESQILFRYGTVEISSRTIDGVYPDYRQIVPKTSVTEVVVNRAAFAQAVKRTSLFSKTGLFDVRMEFDPTNKIITLSANDATRGENTVAVDGEVSGGGNAVVLNFRYLLDGVGAISSDNVTIRLIDGTNPCLLLPFEMPSEAYLYIVMPIRQ</sequence>
<comment type="subcellular location">
    <subcellularLocation>
        <location evidence="1 9">Cytoplasm</location>
    </subcellularLocation>
</comment>
<evidence type="ECO:0000313" key="13">
    <source>
        <dbReference type="EMBL" id="KKW28915.1"/>
    </source>
</evidence>
<feature type="domain" description="DNA polymerase III beta sliding clamp C-terminal" evidence="12">
    <location>
        <begin position="252"/>
        <end position="375"/>
    </location>
</feature>
<dbReference type="InterPro" id="IPR022634">
    <property type="entry name" value="DNA_polIII_beta_N"/>
</dbReference>
<feature type="domain" description="DNA polymerase III beta sliding clamp central" evidence="11">
    <location>
        <begin position="128"/>
        <end position="250"/>
    </location>
</feature>
<dbReference type="InterPro" id="IPR022637">
    <property type="entry name" value="DNA_polIII_beta_cen"/>
</dbReference>
<dbReference type="InterPro" id="IPR001001">
    <property type="entry name" value="DNA_polIII_beta"/>
</dbReference>
<keyword evidence="6 9" id="KW-0235">DNA replication</keyword>
<dbReference type="CDD" id="cd00140">
    <property type="entry name" value="beta_clamp"/>
    <property type="match status" value="1"/>
</dbReference>
<dbReference type="Gene3D" id="3.70.10.10">
    <property type="match status" value="1"/>
</dbReference>
<dbReference type="GO" id="GO:0009360">
    <property type="term" value="C:DNA polymerase III complex"/>
    <property type="evidence" value="ECO:0007669"/>
    <property type="project" value="InterPro"/>
</dbReference>
<keyword evidence="4 9" id="KW-0808">Transferase</keyword>
<comment type="function">
    <text evidence="9">Confers DNA tethering and processivity to DNA polymerases and other proteins. Acts as a clamp, forming a ring around DNA (a reaction catalyzed by the clamp-loading complex) which diffuses in an ATP-independent manner freely and bidirectionally along dsDNA. Initially characterized for its ability to contact the catalytic subunit of DNA polymerase III (Pol III), a complex, multichain enzyme responsible for most of the replicative synthesis in bacteria; Pol III exhibits 3'-5' exonuclease proofreading activity. The beta chain is required for initiation of replication as well as for processivity of DNA replication.</text>
</comment>
<dbReference type="GO" id="GO:0003887">
    <property type="term" value="F:DNA-directed DNA polymerase activity"/>
    <property type="evidence" value="ECO:0007669"/>
    <property type="project" value="UniProtKB-UniRule"/>
</dbReference>
<comment type="subunit">
    <text evidence="9">Forms a ring-shaped head-to-tail homodimer around DNA.</text>
</comment>
<dbReference type="NCBIfam" id="TIGR00663">
    <property type="entry name" value="dnan"/>
    <property type="match status" value="1"/>
</dbReference>
<evidence type="ECO:0000256" key="6">
    <source>
        <dbReference type="ARBA" id="ARBA00022705"/>
    </source>
</evidence>
<dbReference type="GO" id="GO:0006271">
    <property type="term" value="P:DNA strand elongation involved in DNA replication"/>
    <property type="evidence" value="ECO:0007669"/>
    <property type="project" value="TreeGrafter"/>
</dbReference>
<dbReference type="AlphaFoldDB" id="A0A0G1XDG0"/>
<reference evidence="13 14" key="1">
    <citation type="journal article" date="2015" name="Nature">
        <title>rRNA introns, odd ribosomes, and small enigmatic genomes across a large radiation of phyla.</title>
        <authorList>
            <person name="Brown C.T."/>
            <person name="Hug L.A."/>
            <person name="Thomas B.C."/>
            <person name="Sharon I."/>
            <person name="Castelle C.J."/>
            <person name="Singh A."/>
            <person name="Wilkins M.J."/>
            <person name="Williams K.H."/>
            <person name="Banfield J.F."/>
        </authorList>
    </citation>
    <scope>NUCLEOTIDE SEQUENCE [LARGE SCALE GENOMIC DNA]</scope>
</reference>
<comment type="caution">
    <text evidence="13">The sequence shown here is derived from an EMBL/GenBank/DDBJ whole genome shotgun (WGS) entry which is preliminary data.</text>
</comment>
<dbReference type="EMBL" id="LCRD01000058">
    <property type="protein sequence ID" value="KKW28915.1"/>
    <property type="molecule type" value="Genomic_DNA"/>
</dbReference>